<dbReference type="AlphaFoldDB" id="A0A559JN97"/>
<proteinExistence type="predicted"/>
<name>A0A559JN97_9BACL</name>
<dbReference type="OrthoDB" id="2819999at2"/>
<protein>
    <recommendedName>
        <fullName evidence="1">Ferric siderophore reductase C-terminal domain-containing protein</fullName>
    </recommendedName>
</protein>
<dbReference type="Pfam" id="PF11575">
    <property type="entry name" value="FhuF_C"/>
    <property type="match status" value="1"/>
</dbReference>
<accession>A0A559JN97</accession>
<keyword evidence="3" id="KW-1185">Reference proteome</keyword>
<comment type="caution">
    <text evidence="2">The sequence shown here is derived from an EMBL/GenBank/DDBJ whole genome shotgun (WGS) entry which is preliminary data.</text>
</comment>
<dbReference type="InterPro" id="IPR024726">
    <property type="entry name" value="FhuF_C"/>
</dbReference>
<dbReference type="GO" id="GO:0051537">
    <property type="term" value="F:2 iron, 2 sulfur cluster binding"/>
    <property type="evidence" value="ECO:0007669"/>
    <property type="project" value="InterPro"/>
</dbReference>
<reference evidence="2 3" key="1">
    <citation type="submission" date="2019-07" db="EMBL/GenBank/DDBJ databases">
        <authorList>
            <person name="Kim J."/>
        </authorList>
    </citation>
    <scope>NUCLEOTIDE SEQUENCE [LARGE SCALE GENOMIC DNA]</scope>
    <source>
        <strain evidence="2 3">G13</strain>
    </source>
</reference>
<organism evidence="2 3">
    <name type="scientific">Cohnella terricola</name>
    <dbReference type="NCBI Taxonomy" id="1289167"/>
    <lineage>
        <taxon>Bacteria</taxon>
        <taxon>Bacillati</taxon>
        <taxon>Bacillota</taxon>
        <taxon>Bacilli</taxon>
        <taxon>Bacillales</taxon>
        <taxon>Paenibacillaceae</taxon>
        <taxon>Cohnella</taxon>
    </lineage>
</organism>
<evidence type="ECO:0000259" key="1">
    <source>
        <dbReference type="Pfam" id="PF11575"/>
    </source>
</evidence>
<feature type="domain" description="Ferric siderophore reductase C-terminal" evidence="1">
    <location>
        <begin position="239"/>
        <end position="258"/>
    </location>
</feature>
<evidence type="ECO:0000313" key="3">
    <source>
        <dbReference type="Proteomes" id="UP000316330"/>
    </source>
</evidence>
<gene>
    <name evidence="2" type="ORF">FPZ45_09435</name>
</gene>
<dbReference type="EMBL" id="VNJJ01000004">
    <property type="protein sequence ID" value="TVY01351.1"/>
    <property type="molecule type" value="Genomic_DNA"/>
</dbReference>
<dbReference type="Proteomes" id="UP000316330">
    <property type="component" value="Unassembled WGS sequence"/>
</dbReference>
<sequence length="282" mass="31989">MMKTIDNDYQNQGWDGIALDLSFIEDHFHISATGLESSLLSVPASQLLEASSMRDALEKDSSIINGVGLELAVSHFGLAFFGLAASQLIVMSRYNRILDLSIDNLTMQIEDRAPYPAIVFIYHELRWTELPEEGRENAVKAEWTRYFRNTLNPLIESAASAAGLKPALIWNQYGARILYVLSVLRKTVPEGAMKQTIEDDFRLLTSLPGETFNRRKNPFDHSPCYLDSPYEPGGKIMIRSGCCMYYRRESGTKCYNCPILKDRERAEMKARIEAEREKESVS</sequence>
<evidence type="ECO:0000313" key="2">
    <source>
        <dbReference type="EMBL" id="TVY01351.1"/>
    </source>
</evidence>